<accession>A0ABN2BXB8</accession>
<comment type="caution">
    <text evidence="1">The sequence shown here is derived from an EMBL/GenBank/DDBJ whole genome shotgun (WGS) entry which is preliminary data.</text>
</comment>
<organism evidence="1 2">
    <name type="scientific">Nocardioides humi</name>
    <dbReference type="NCBI Taxonomy" id="449461"/>
    <lineage>
        <taxon>Bacteria</taxon>
        <taxon>Bacillati</taxon>
        <taxon>Actinomycetota</taxon>
        <taxon>Actinomycetes</taxon>
        <taxon>Propionibacteriales</taxon>
        <taxon>Nocardioidaceae</taxon>
        <taxon>Nocardioides</taxon>
    </lineage>
</organism>
<gene>
    <name evidence="1" type="ORF">GCM10009788_58130</name>
</gene>
<sequence>MSFLVPGRTKLVRLPGTHPHLGAAVMYRPHVALMSILVGAALLTSACAKDTPATAPPADDDTSVGHIHGLGVDPADDSLYVATHFGLFHVDERGRPSRVADRYQDTMAFTVVGPGHFLGSGHPDLREDLPAHLGLIESTDAGETWKPLALQGEADFHILEPAGDALYAYDATSGSLLRTEDRKTFDDVFQGPLISVAAFDEGDPPIATDGNGQLVSIDAKTGQTRELGGPTMMYLDTTPDGTLAGIDPDGVVRVSTDTGRTWRQAGSIDGQPAAFTISTQGWYAATETAAYRSTDDGVTWSRVL</sequence>
<dbReference type="InterPro" id="IPR054817">
    <property type="entry name" value="Glycosyl_F510_1955-like"/>
</dbReference>
<dbReference type="NCBIfam" id="NF045728">
    <property type="entry name" value="glycosyl_F510_1955"/>
    <property type="match status" value="1"/>
</dbReference>
<proteinExistence type="predicted"/>
<evidence type="ECO:0000313" key="1">
    <source>
        <dbReference type="EMBL" id="GAA1548583.1"/>
    </source>
</evidence>
<evidence type="ECO:0000313" key="2">
    <source>
        <dbReference type="Proteomes" id="UP001500842"/>
    </source>
</evidence>
<evidence type="ECO:0008006" key="3">
    <source>
        <dbReference type="Google" id="ProtNLM"/>
    </source>
</evidence>
<dbReference type="Proteomes" id="UP001500842">
    <property type="component" value="Unassembled WGS sequence"/>
</dbReference>
<dbReference type="EMBL" id="BAAAOR010000051">
    <property type="protein sequence ID" value="GAA1548583.1"/>
    <property type="molecule type" value="Genomic_DNA"/>
</dbReference>
<protein>
    <recommendedName>
        <fullName evidence="3">BNR/Asp-box repeat-containing protein</fullName>
    </recommendedName>
</protein>
<reference evidence="1 2" key="1">
    <citation type="journal article" date="2019" name="Int. J. Syst. Evol. Microbiol.">
        <title>The Global Catalogue of Microorganisms (GCM) 10K type strain sequencing project: providing services to taxonomists for standard genome sequencing and annotation.</title>
        <authorList>
            <consortium name="The Broad Institute Genomics Platform"/>
            <consortium name="The Broad Institute Genome Sequencing Center for Infectious Disease"/>
            <person name="Wu L."/>
            <person name="Ma J."/>
        </authorList>
    </citation>
    <scope>NUCLEOTIDE SEQUENCE [LARGE SCALE GENOMIC DNA]</scope>
    <source>
        <strain evidence="1 2">JCM 14942</strain>
    </source>
</reference>
<name>A0ABN2BXB8_9ACTN</name>
<keyword evidence="2" id="KW-1185">Reference proteome</keyword>
<dbReference type="Gene3D" id="2.130.10.10">
    <property type="entry name" value="YVTN repeat-like/Quinoprotein amine dehydrogenase"/>
    <property type="match status" value="1"/>
</dbReference>
<dbReference type="SUPFAM" id="SSF110296">
    <property type="entry name" value="Oligoxyloglucan reducing end-specific cellobiohydrolase"/>
    <property type="match status" value="1"/>
</dbReference>
<dbReference type="InterPro" id="IPR015943">
    <property type="entry name" value="WD40/YVTN_repeat-like_dom_sf"/>
</dbReference>